<dbReference type="GO" id="GO:0051213">
    <property type="term" value="F:dioxygenase activity"/>
    <property type="evidence" value="ECO:0007669"/>
    <property type="project" value="UniProtKB-KW"/>
</dbReference>
<dbReference type="Gene3D" id="3.10.20.30">
    <property type="match status" value="1"/>
</dbReference>
<reference evidence="3 4" key="1">
    <citation type="submission" date="2016-10" db="EMBL/GenBank/DDBJ databases">
        <authorList>
            <person name="de Groot N.N."/>
        </authorList>
    </citation>
    <scope>NUCLEOTIDE SEQUENCE [LARGE SCALE GENOMIC DNA]</scope>
    <source>
        <strain evidence="3 4">CGMCC 1.8894</strain>
    </source>
</reference>
<evidence type="ECO:0000259" key="1">
    <source>
        <dbReference type="PROSITE" id="PS51085"/>
    </source>
</evidence>
<proteinExistence type="predicted"/>
<sequence>MAQTDAKPAPTKPAPSKNVRIHQANRTIQVSHTQTVLEAALEQGVEYPHGCRSGRCGTCKSRLIDGKVDLLEHSRFALTDAEKAAGLILACRALPQDDLVLAWLGDEEEQPHHTVRQVAARVTDVRDATHDIRVIRLALAGDPLAFSAGQYVRLTVPGSPSRDYSMANLPGDTGLEFHVRHVPEGVTSGHIHRNLKPGEAVRIEGPFGSSWLRHGHTGPILAVAGGSGLAPIQSIVETALSMGMAQPIHLYFGVRTTRDLYQLPHFHELAYRYDNLHFIPVLSGETGTPPFRTGYVADAVAADIKDLDGWKTYTAGPPAMIDTVMEATMAAGLRQEDLHADVFFTPEDGDARAAAMQRSQA</sequence>
<dbReference type="InterPro" id="IPR039261">
    <property type="entry name" value="FNR_nucleotide-bd"/>
</dbReference>
<dbReference type="CDD" id="cd06187">
    <property type="entry name" value="O2ase_reductase_like"/>
    <property type="match status" value="1"/>
</dbReference>
<dbReference type="PANTHER" id="PTHR47354">
    <property type="entry name" value="NADH OXIDOREDUCTASE HCR"/>
    <property type="match status" value="1"/>
</dbReference>
<dbReference type="InterPro" id="IPR017927">
    <property type="entry name" value="FAD-bd_FR_type"/>
</dbReference>
<protein>
    <submittedName>
        <fullName evidence="3">Ferredoxin-NAD(P)+ reductase (Naphthalene dioxygenase ferredoxin-specific)</fullName>
    </submittedName>
</protein>
<name>A0A1H3DW15_9RHOB</name>
<dbReference type="Gene3D" id="3.40.50.80">
    <property type="entry name" value="Nucleotide-binding domain of ferredoxin-NADP reductase (FNR) module"/>
    <property type="match status" value="1"/>
</dbReference>
<dbReference type="InterPro" id="IPR017938">
    <property type="entry name" value="Riboflavin_synthase-like_b-brl"/>
</dbReference>
<feature type="domain" description="2Fe-2S ferredoxin-type" evidence="1">
    <location>
        <begin position="17"/>
        <end position="107"/>
    </location>
</feature>
<dbReference type="InterPro" id="IPR036010">
    <property type="entry name" value="2Fe-2S_ferredoxin-like_sf"/>
</dbReference>
<evidence type="ECO:0000259" key="2">
    <source>
        <dbReference type="PROSITE" id="PS51384"/>
    </source>
</evidence>
<dbReference type="Pfam" id="PF00111">
    <property type="entry name" value="Fer2"/>
    <property type="match status" value="1"/>
</dbReference>
<accession>A0A1H3DW15</accession>
<dbReference type="InterPro" id="IPR050415">
    <property type="entry name" value="MRET"/>
</dbReference>
<dbReference type="CDD" id="cd00207">
    <property type="entry name" value="fer2"/>
    <property type="match status" value="1"/>
</dbReference>
<dbReference type="GO" id="GO:0051537">
    <property type="term" value="F:2 iron, 2 sulfur cluster binding"/>
    <property type="evidence" value="ECO:0007669"/>
    <property type="project" value="InterPro"/>
</dbReference>
<keyword evidence="3" id="KW-0223">Dioxygenase</keyword>
<keyword evidence="4" id="KW-1185">Reference proteome</keyword>
<evidence type="ECO:0000313" key="4">
    <source>
        <dbReference type="Proteomes" id="UP000198539"/>
    </source>
</evidence>
<dbReference type="AlphaFoldDB" id="A0A1H3DW15"/>
<dbReference type="PROSITE" id="PS51384">
    <property type="entry name" value="FAD_FR"/>
    <property type="match status" value="1"/>
</dbReference>
<dbReference type="EMBL" id="FNOM01000016">
    <property type="protein sequence ID" value="SDX70308.1"/>
    <property type="molecule type" value="Genomic_DNA"/>
</dbReference>
<dbReference type="STRING" id="564137.SAMN04488238_11617"/>
<dbReference type="Proteomes" id="UP000198539">
    <property type="component" value="Unassembled WGS sequence"/>
</dbReference>
<dbReference type="InterPro" id="IPR006058">
    <property type="entry name" value="2Fe2S_fd_BS"/>
</dbReference>
<gene>
    <name evidence="3" type="ORF">SAMN04488238_11617</name>
</gene>
<dbReference type="InterPro" id="IPR008333">
    <property type="entry name" value="Cbr1-like_FAD-bd_dom"/>
</dbReference>
<dbReference type="PANTHER" id="PTHR47354:SF5">
    <property type="entry name" value="PROTEIN RFBI"/>
    <property type="match status" value="1"/>
</dbReference>
<feature type="domain" description="FAD-binding FR-type" evidence="2">
    <location>
        <begin position="115"/>
        <end position="213"/>
    </location>
</feature>
<dbReference type="PRINTS" id="PR00410">
    <property type="entry name" value="PHEHYDRXLASE"/>
</dbReference>
<dbReference type="OrthoDB" id="9806195at2"/>
<dbReference type="Gene3D" id="2.40.30.10">
    <property type="entry name" value="Translation factors"/>
    <property type="match status" value="1"/>
</dbReference>
<dbReference type="RefSeq" id="WP_092892020.1">
    <property type="nucleotide sequence ID" value="NZ_CP061498.1"/>
</dbReference>
<evidence type="ECO:0000313" key="3">
    <source>
        <dbReference type="EMBL" id="SDX70308.1"/>
    </source>
</evidence>
<dbReference type="InterPro" id="IPR012675">
    <property type="entry name" value="Beta-grasp_dom_sf"/>
</dbReference>
<dbReference type="Pfam" id="PF00175">
    <property type="entry name" value="NAD_binding_1"/>
    <property type="match status" value="1"/>
</dbReference>
<dbReference type="SUPFAM" id="SSF63380">
    <property type="entry name" value="Riboflavin synthase domain-like"/>
    <property type="match status" value="1"/>
</dbReference>
<dbReference type="InterPro" id="IPR001041">
    <property type="entry name" value="2Fe-2S_ferredoxin-type"/>
</dbReference>
<dbReference type="PROSITE" id="PS51085">
    <property type="entry name" value="2FE2S_FER_2"/>
    <property type="match status" value="1"/>
</dbReference>
<dbReference type="SUPFAM" id="SSF52343">
    <property type="entry name" value="Ferredoxin reductase-like, C-terminal NADP-linked domain"/>
    <property type="match status" value="1"/>
</dbReference>
<dbReference type="SUPFAM" id="SSF54292">
    <property type="entry name" value="2Fe-2S ferredoxin-like"/>
    <property type="match status" value="1"/>
</dbReference>
<dbReference type="Pfam" id="PF00970">
    <property type="entry name" value="FAD_binding_6"/>
    <property type="match status" value="1"/>
</dbReference>
<dbReference type="PROSITE" id="PS00197">
    <property type="entry name" value="2FE2S_FER_1"/>
    <property type="match status" value="1"/>
</dbReference>
<organism evidence="3 4">
    <name type="scientific">Roseicitreum antarcticum</name>
    <dbReference type="NCBI Taxonomy" id="564137"/>
    <lineage>
        <taxon>Bacteria</taxon>
        <taxon>Pseudomonadati</taxon>
        <taxon>Pseudomonadota</taxon>
        <taxon>Alphaproteobacteria</taxon>
        <taxon>Rhodobacterales</taxon>
        <taxon>Paracoccaceae</taxon>
        <taxon>Roseicitreum</taxon>
    </lineage>
</organism>
<keyword evidence="3" id="KW-0560">Oxidoreductase</keyword>
<dbReference type="InterPro" id="IPR001433">
    <property type="entry name" value="OxRdtase_FAD/NAD-bd"/>
</dbReference>